<dbReference type="RefSeq" id="WP_069069675.1">
    <property type="nucleotide sequence ID" value="NZ_CP054698.1"/>
</dbReference>
<keyword evidence="1" id="KW-1133">Transmembrane helix</keyword>
<keyword evidence="3" id="KW-1185">Reference proteome</keyword>
<organism evidence="2 3">
    <name type="scientific">Nostoc edaphicum CCNP1411</name>
    <dbReference type="NCBI Taxonomy" id="1472755"/>
    <lineage>
        <taxon>Bacteria</taxon>
        <taxon>Bacillati</taxon>
        <taxon>Cyanobacteriota</taxon>
        <taxon>Cyanophyceae</taxon>
        <taxon>Nostocales</taxon>
        <taxon>Nostocaceae</taxon>
        <taxon>Nostoc</taxon>
    </lineage>
</organism>
<dbReference type="Proteomes" id="UP000514713">
    <property type="component" value="Chromosome"/>
</dbReference>
<evidence type="ECO:0000313" key="2">
    <source>
        <dbReference type="EMBL" id="QMS88956.1"/>
    </source>
</evidence>
<reference evidence="3" key="1">
    <citation type="submission" date="2020-06" db="EMBL/GenBank/DDBJ databases">
        <title>Nostoc edaphicum CCNP1411 genome.</title>
        <authorList>
            <person name="Fidor A."/>
            <person name="Grabski M."/>
            <person name="Gawor J."/>
            <person name="Gromadka R."/>
            <person name="Wegrzyn G."/>
            <person name="Mazur-Marzec H."/>
        </authorList>
    </citation>
    <scope>NUCLEOTIDE SEQUENCE [LARGE SCALE GENOMIC DNA]</scope>
    <source>
        <strain evidence="3">CCNP1411</strain>
    </source>
</reference>
<dbReference type="KEGG" id="ned:HUN01_15595"/>
<name>A0A7D7LB00_9NOSO</name>
<dbReference type="EMBL" id="CP054698">
    <property type="protein sequence ID" value="QMS88956.1"/>
    <property type="molecule type" value="Genomic_DNA"/>
</dbReference>
<protein>
    <submittedName>
        <fullName evidence="2">Uncharacterized protein</fullName>
    </submittedName>
</protein>
<keyword evidence="1" id="KW-0812">Transmembrane</keyword>
<sequence length="165" mass="19302">MESPTIDKETLELAAQDVRRVIERQKEERQILITQMNILFVTNTALLSFLTISRLITIFSLFSVLEILLLLFNFMLLIRALLPRKFFVSPNLETDDFQNKYLKFSPQEYQSQMLVNLRETYNENQKQVEDISQSLTYATFVTAGIAFVALLHQVTVYFIPELQKI</sequence>
<accession>A0A7D7LB00</accession>
<proteinExistence type="predicted"/>
<gene>
    <name evidence="2" type="ORF">HUN01_15595</name>
</gene>
<keyword evidence="1" id="KW-0472">Membrane</keyword>
<evidence type="ECO:0000256" key="1">
    <source>
        <dbReference type="SAM" id="Phobius"/>
    </source>
</evidence>
<dbReference type="AlphaFoldDB" id="A0A7D7LB00"/>
<feature type="transmembrane region" description="Helical" evidence="1">
    <location>
        <begin position="58"/>
        <end position="82"/>
    </location>
</feature>
<feature type="transmembrane region" description="Helical" evidence="1">
    <location>
        <begin position="135"/>
        <end position="159"/>
    </location>
</feature>
<feature type="transmembrane region" description="Helical" evidence="1">
    <location>
        <begin position="31"/>
        <end position="52"/>
    </location>
</feature>
<evidence type="ECO:0000313" key="3">
    <source>
        <dbReference type="Proteomes" id="UP000514713"/>
    </source>
</evidence>